<proteinExistence type="predicted"/>
<gene>
    <name evidence="2" type="ORF">EV356DRAFT_522752</name>
</gene>
<dbReference type="PANTHER" id="PTHR24148">
    <property type="entry name" value="ANKYRIN REPEAT DOMAIN-CONTAINING PROTEIN 39 HOMOLOG-RELATED"/>
    <property type="match status" value="1"/>
</dbReference>
<dbReference type="Pfam" id="PF06985">
    <property type="entry name" value="HET"/>
    <property type="match status" value="1"/>
</dbReference>
<dbReference type="InterPro" id="IPR052895">
    <property type="entry name" value="HetReg/Transcr_Mod"/>
</dbReference>
<organism evidence="2 3">
    <name type="scientific">Viridothelium virens</name>
    <name type="common">Speckled blister lichen</name>
    <name type="synonym">Trypethelium virens</name>
    <dbReference type="NCBI Taxonomy" id="1048519"/>
    <lineage>
        <taxon>Eukaryota</taxon>
        <taxon>Fungi</taxon>
        <taxon>Dikarya</taxon>
        <taxon>Ascomycota</taxon>
        <taxon>Pezizomycotina</taxon>
        <taxon>Dothideomycetes</taxon>
        <taxon>Dothideomycetes incertae sedis</taxon>
        <taxon>Trypetheliales</taxon>
        <taxon>Trypetheliaceae</taxon>
        <taxon>Viridothelium</taxon>
    </lineage>
</organism>
<dbReference type="EMBL" id="ML991788">
    <property type="protein sequence ID" value="KAF2235939.1"/>
    <property type="molecule type" value="Genomic_DNA"/>
</dbReference>
<dbReference type="Proteomes" id="UP000800092">
    <property type="component" value="Unassembled WGS sequence"/>
</dbReference>
<name>A0A6A6HDN4_VIRVR</name>
<sequence>MFGDLYPVLGAIDSIVEGENDHVSYLDSAIYSELDFNDHREIRLMKIFRRQGESIACQLWTANLDEKPQYCAVSYTWGPSTNEEAERGVTNEPTHRIFCNSHALLITENLYNFLVRAAENPDLASRSMWIDILCIDQHNDSERAEQVELMASIYESANFVLAWLGEEDKSTERSFGLIKHLASLSDDELKSITPGRLACENALHLLGPCGGISSWNSLARFLQRNYFNRVWIIQEITLAKVRLAICGKHKIPWDYIVKVSKFLMISSWTRCFSPGGVFAAVVSHPSKHALPNLVEANRRTIAKDESKALLYTLIRARRFVASDPRDKIYALLGVIAKSTSGKNKLSPVYGKRSVAETYTLAAIQILKDSDDLLLLLQAEGDAFRTIDALPSWVPDWSCSRTVGLGVTGYTRFSASGNVPRSLCIDEKSKTLAVMGTKLDDIVMNSESKQDLLLRKPFPRLLAMICALPLPYHTSQPPLEVLWRSLITDTAGEEKAHPAPPAYGNAFLSWFHTRLDEIAQHVDKSLLSKVHKILSQDVDSLGKIVLQDAHQDMTEAEEYETVFSHSPNLRPFLTRNLFFGIGSESLHEQDSIWIIAGSRIPLILRAAGSRTYEIVGGSYVHGFMGGQALKLCKPFEAIELI</sequence>
<dbReference type="Pfam" id="PF26639">
    <property type="entry name" value="Het-6_barrel"/>
    <property type="match status" value="1"/>
</dbReference>
<reference evidence="2" key="1">
    <citation type="journal article" date="2020" name="Stud. Mycol.">
        <title>101 Dothideomycetes genomes: a test case for predicting lifestyles and emergence of pathogens.</title>
        <authorList>
            <person name="Haridas S."/>
            <person name="Albert R."/>
            <person name="Binder M."/>
            <person name="Bloem J."/>
            <person name="Labutti K."/>
            <person name="Salamov A."/>
            <person name="Andreopoulos B."/>
            <person name="Baker S."/>
            <person name="Barry K."/>
            <person name="Bills G."/>
            <person name="Bluhm B."/>
            <person name="Cannon C."/>
            <person name="Castanera R."/>
            <person name="Culley D."/>
            <person name="Daum C."/>
            <person name="Ezra D."/>
            <person name="Gonzalez J."/>
            <person name="Henrissat B."/>
            <person name="Kuo A."/>
            <person name="Liang C."/>
            <person name="Lipzen A."/>
            <person name="Lutzoni F."/>
            <person name="Magnuson J."/>
            <person name="Mondo S."/>
            <person name="Nolan M."/>
            <person name="Ohm R."/>
            <person name="Pangilinan J."/>
            <person name="Park H.-J."/>
            <person name="Ramirez L."/>
            <person name="Alfaro M."/>
            <person name="Sun H."/>
            <person name="Tritt A."/>
            <person name="Yoshinaga Y."/>
            <person name="Zwiers L.-H."/>
            <person name="Turgeon B."/>
            <person name="Goodwin S."/>
            <person name="Spatafora J."/>
            <person name="Crous P."/>
            <person name="Grigoriev I."/>
        </authorList>
    </citation>
    <scope>NUCLEOTIDE SEQUENCE</scope>
    <source>
        <strain evidence="2">Tuck. ex Michener</strain>
    </source>
</reference>
<dbReference type="InterPro" id="IPR010730">
    <property type="entry name" value="HET"/>
</dbReference>
<keyword evidence="3" id="KW-1185">Reference proteome</keyword>
<accession>A0A6A6HDN4</accession>
<dbReference type="AlphaFoldDB" id="A0A6A6HDN4"/>
<evidence type="ECO:0000313" key="3">
    <source>
        <dbReference type="Proteomes" id="UP000800092"/>
    </source>
</evidence>
<evidence type="ECO:0000313" key="2">
    <source>
        <dbReference type="EMBL" id="KAF2235939.1"/>
    </source>
</evidence>
<feature type="domain" description="Heterokaryon incompatibility" evidence="1">
    <location>
        <begin position="70"/>
        <end position="235"/>
    </location>
</feature>
<dbReference type="OrthoDB" id="3548654at2759"/>
<evidence type="ECO:0000259" key="1">
    <source>
        <dbReference type="Pfam" id="PF06985"/>
    </source>
</evidence>
<dbReference type="PANTHER" id="PTHR24148:SF73">
    <property type="entry name" value="HET DOMAIN PROTEIN (AFU_ORTHOLOGUE AFUA_8G01020)"/>
    <property type="match status" value="1"/>
</dbReference>
<protein>
    <submittedName>
        <fullName evidence="2">HET-domain-containing protein</fullName>
    </submittedName>
</protein>